<feature type="region of interest" description="Disordered" evidence="1">
    <location>
        <begin position="1"/>
        <end position="22"/>
    </location>
</feature>
<dbReference type="AlphaFoldDB" id="A0A917L7F0"/>
<dbReference type="EMBL" id="BMQA01000031">
    <property type="protein sequence ID" value="GGJ45820.1"/>
    <property type="molecule type" value="Genomic_DNA"/>
</dbReference>
<evidence type="ECO:0000313" key="3">
    <source>
        <dbReference type="Proteomes" id="UP000657574"/>
    </source>
</evidence>
<dbReference type="Proteomes" id="UP000657574">
    <property type="component" value="Unassembled WGS sequence"/>
</dbReference>
<name>A0A917L7F0_9ACTN</name>
<evidence type="ECO:0000256" key="1">
    <source>
        <dbReference type="SAM" id="MobiDB-lite"/>
    </source>
</evidence>
<feature type="region of interest" description="Disordered" evidence="1">
    <location>
        <begin position="49"/>
        <end position="72"/>
    </location>
</feature>
<evidence type="ECO:0000313" key="2">
    <source>
        <dbReference type="EMBL" id="GGJ45820.1"/>
    </source>
</evidence>
<protein>
    <submittedName>
        <fullName evidence="2">Uncharacterized protein</fullName>
    </submittedName>
</protein>
<sequence>MPPAGGADAFAHATAGSTTAAPSATTLVGVRVPPTTQGAPLPVGSYAAAGKASPAASLAQPHATVTPAPPWP</sequence>
<proteinExistence type="predicted"/>
<feature type="compositionally biased region" description="Low complexity" evidence="1">
    <location>
        <begin position="49"/>
        <end position="59"/>
    </location>
</feature>
<reference evidence="2" key="1">
    <citation type="journal article" date="2014" name="Int. J. Syst. Evol. Microbiol.">
        <title>Complete genome sequence of Corynebacterium casei LMG S-19264T (=DSM 44701T), isolated from a smear-ripened cheese.</title>
        <authorList>
            <consortium name="US DOE Joint Genome Institute (JGI-PGF)"/>
            <person name="Walter F."/>
            <person name="Albersmeier A."/>
            <person name="Kalinowski J."/>
            <person name="Ruckert C."/>
        </authorList>
    </citation>
    <scope>NUCLEOTIDE SEQUENCE</scope>
    <source>
        <strain evidence="2">JCM 3086</strain>
    </source>
</reference>
<accession>A0A917L7F0</accession>
<comment type="caution">
    <text evidence="2">The sequence shown here is derived from an EMBL/GenBank/DDBJ whole genome shotgun (WGS) entry which is preliminary data.</text>
</comment>
<keyword evidence="3" id="KW-1185">Reference proteome</keyword>
<gene>
    <name evidence="2" type="ORF">GCM10010121_066400</name>
</gene>
<reference evidence="2" key="2">
    <citation type="submission" date="2020-09" db="EMBL/GenBank/DDBJ databases">
        <authorList>
            <person name="Sun Q."/>
            <person name="Ohkuma M."/>
        </authorList>
    </citation>
    <scope>NUCLEOTIDE SEQUENCE</scope>
    <source>
        <strain evidence="2">JCM 3086</strain>
    </source>
</reference>
<organism evidence="2 3">
    <name type="scientific">Streptomyces brasiliensis</name>
    <dbReference type="NCBI Taxonomy" id="1954"/>
    <lineage>
        <taxon>Bacteria</taxon>
        <taxon>Bacillati</taxon>
        <taxon>Actinomycetota</taxon>
        <taxon>Actinomycetes</taxon>
        <taxon>Kitasatosporales</taxon>
        <taxon>Streptomycetaceae</taxon>
        <taxon>Streptomyces</taxon>
    </lineage>
</organism>